<name>A0A2T7UQ69_9RHOB</name>
<dbReference type="Pfam" id="PF18288">
    <property type="entry name" value="FAA_hydro_N_2"/>
    <property type="match status" value="1"/>
</dbReference>
<organism evidence="3 4">
    <name type="scientific">Pararhodobacter aggregans</name>
    <dbReference type="NCBI Taxonomy" id="404875"/>
    <lineage>
        <taxon>Bacteria</taxon>
        <taxon>Pseudomonadati</taxon>
        <taxon>Pseudomonadota</taxon>
        <taxon>Alphaproteobacteria</taxon>
        <taxon>Rhodobacterales</taxon>
        <taxon>Paracoccaceae</taxon>
        <taxon>Pararhodobacter</taxon>
    </lineage>
</organism>
<evidence type="ECO:0000313" key="4">
    <source>
        <dbReference type="Proteomes" id="UP000244810"/>
    </source>
</evidence>
<keyword evidence="3" id="KW-0378">Hydrolase</keyword>
<dbReference type="SUPFAM" id="SSF56529">
    <property type="entry name" value="FAH"/>
    <property type="match status" value="1"/>
</dbReference>
<evidence type="ECO:0000259" key="2">
    <source>
        <dbReference type="Pfam" id="PF18288"/>
    </source>
</evidence>
<feature type="domain" description="Fumarylacetoacetase N-terminal" evidence="2">
    <location>
        <begin position="1"/>
        <end position="74"/>
    </location>
</feature>
<evidence type="ECO:0000259" key="1">
    <source>
        <dbReference type="Pfam" id="PF01557"/>
    </source>
</evidence>
<gene>
    <name evidence="3" type="ORF">DDE23_14430</name>
</gene>
<dbReference type="Pfam" id="PF01557">
    <property type="entry name" value="FAA_hydrolase"/>
    <property type="match status" value="1"/>
</dbReference>
<dbReference type="InterPro" id="IPR041072">
    <property type="entry name" value="FAA_hydro_N"/>
</dbReference>
<dbReference type="AlphaFoldDB" id="A0A2T7UQ69"/>
<dbReference type="Gene3D" id="3.90.850.10">
    <property type="entry name" value="Fumarylacetoacetase-like, C-terminal domain"/>
    <property type="match status" value="1"/>
</dbReference>
<dbReference type="GO" id="GO:0016787">
    <property type="term" value="F:hydrolase activity"/>
    <property type="evidence" value="ECO:0007669"/>
    <property type="project" value="UniProtKB-KW"/>
</dbReference>
<reference evidence="3 4" key="1">
    <citation type="journal article" date="2011" name="Syst. Appl. Microbiol.">
        <title>Defluviimonas denitrificans gen. nov., sp. nov., and Pararhodobacter aggregans gen. nov., sp. nov., non-phototrophic Rhodobacteraceae from the biofilter of a marine aquaculture.</title>
        <authorList>
            <person name="Foesel B.U."/>
            <person name="Drake H.L."/>
            <person name="Schramm A."/>
        </authorList>
    </citation>
    <scope>NUCLEOTIDE SEQUENCE [LARGE SCALE GENOMIC DNA]</scope>
    <source>
        <strain evidence="3 4">D1-19</strain>
    </source>
</reference>
<dbReference type="PANTHER" id="PTHR43211:SF1">
    <property type="entry name" value="BLL6422 PROTEIN"/>
    <property type="match status" value="1"/>
</dbReference>
<feature type="domain" description="Fumarylacetoacetase-like C-terminal" evidence="1">
    <location>
        <begin position="79"/>
        <end position="318"/>
    </location>
</feature>
<dbReference type="Proteomes" id="UP000244810">
    <property type="component" value="Unassembled WGS sequence"/>
</dbReference>
<evidence type="ECO:0000313" key="3">
    <source>
        <dbReference type="EMBL" id="PVE46875.1"/>
    </source>
</evidence>
<proteinExistence type="predicted"/>
<dbReference type="InterPro" id="IPR036663">
    <property type="entry name" value="Fumarylacetoacetase_C_sf"/>
</dbReference>
<keyword evidence="4" id="KW-1185">Reference proteome</keyword>
<dbReference type="InterPro" id="IPR011234">
    <property type="entry name" value="Fumarylacetoacetase-like_C"/>
</dbReference>
<dbReference type="RefSeq" id="WP_107752447.1">
    <property type="nucleotide sequence ID" value="NZ_QBKF01000007.1"/>
</dbReference>
<comment type="caution">
    <text evidence="3">The sequence shown here is derived from an EMBL/GenBank/DDBJ whole genome shotgun (WGS) entry which is preliminary data.</text>
</comment>
<dbReference type="OrthoDB" id="9775905at2"/>
<accession>A0A2T7UQ69</accession>
<dbReference type="EMBL" id="QDDR01000007">
    <property type="protein sequence ID" value="PVE46875.1"/>
    <property type="molecule type" value="Genomic_DNA"/>
</dbReference>
<protein>
    <submittedName>
        <fullName evidence="3">Fumarylacetoacetate hydrolase</fullName>
    </submittedName>
</protein>
<dbReference type="PANTHER" id="PTHR43211">
    <property type="entry name" value="FUMARYLACETOACETATE HYDROLASE"/>
    <property type="match status" value="1"/>
</dbReference>
<sequence length="323" mass="34363">MKFATLPDGSKDGRLHLVSRDLSRCAPAKACTTLQAALEGWEALAPALEAEYGALNAGGGVAFDPAAALAPLPRAWQWLDGSAFAAHAELMMQAFKAAPIDSQGKPLMYQGMSHEFLAGAEDVPLPSEDDWIDFEGEFGIITDAVPMGVNPAEARRHIRLLVQINDWSLRRIAPVEMRTGFGWIHAKPASSMAPVAVTPDELGPAWAEARIALDLLIDWNGARFGAANGVDMGCGFDDLVAHAAYSRKLVAGTVIGSGTVANQNYREVGSSCIAERRGMEIVDHGAPRTPFMAFGDRVRMEAALPDGTPLFGAIDQRVVKGGA</sequence>